<feature type="transmembrane region" description="Helical" evidence="1">
    <location>
        <begin position="54"/>
        <end position="78"/>
    </location>
</feature>
<dbReference type="EMBL" id="JGYQ01000007">
    <property type="protein sequence ID" value="KFI48275.1"/>
    <property type="molecule type" value="Genomic_DNA"/>
</dbReference>
<feature type="transmembrane region" description="Helical" evidence="1">
    <location>
        <begin position="133"/>
        <end position="151"/>
    </location>
</feature>
<feature type="transmembrane region" description="Helical" evidence="1">
    <location>
        <begin position="163"/>
        <end position="187"/>
    </location>
</feature>
<gene>
    <name evidence="2" type="ORF">BBOU_0405</name>
</gene>
<dbReference type="AlphaFoldDB" id="A0A086ZP25"/>
<organism evidence="2 3">
    <name type="scientific">Bifidobacterium boum</name>
    <dbReference type="NCBI Taxonomy" id="78343"/>
    <lineage>
        <taxon>Bacteria</taxon>
        <taxon>Bacillati</taxon>
        <taxon>Actinomycetota</taxon>
        <taxon>Actinomycetes</taxon>
        <taxon>Bifidobacteriales</taxon>
        <taxon>Bifidobacteriaceae</taxon>
        <taxon>Bifidobacterium</taxon>
    </lineage>
</organism>
<dbReference type="Proteomes" id="UP000029093">
    <property type="component" value="Unassembled WGS sequence"/>
</dbReference>
<sequence length="188" mass="19740">MVSQNNTPIRKGSRRAPLIFTQAVVVAVVSCLAQLLCAPVYVGLSYDSLALVPWSAIACLLAVMFSYTVGFAALWAAGRIARKAPAPWRPVIVALFGLILFGIWGYLVFAAALNSVIVPLGHAALSGTRLGTIGFNCAAVGLASFFCAAVFGERCAAYRTWVWGAFACTLACAGAGVFYAVHIAAVLY</sequence>
<name>A0A086ZP25_9BIFI</name>
<accession>A0A086ZP25</accession>
<dbReference type="RefSeq" id="WP_051616633.1">
    <property type="nucleotide sequence ID" value="NZ_JBKZBQ010000029.1"/>
</dbReference>
<keyword evidence="1" id="KW-0472">Membrane</keyword>
<dbReference type="GeneID" id="303203599"/>
<dbReference type="OrthoDB" id="3239139at2"/>
<keyword evidence="1" id="KW-1133">Transmembrane helix</keyword>
<keyword evidence="1" id="KW-0812">Transmembrane</keyword>
<comment type="caution">
    <text evidence="2">The sequence shown here is derived from an EMBL/GenBank/DDBJ whole genome shotgun (WGS) entry which is preliminary data.</text>
</comment>
<proteinExistence type="predicted"/>
<keyword evidence="3" id="KW-1185">Reference proteome</keyword>
<evidence type="ECO:0000256" key="1">
    <source>
        <dbReference type="SAM" id="Phobius"/>
    </source>
</evidence>
<feature type="transmembrane region" description="Helical" evidence="1">
    <location>
        <begin position="90"/>
        <end position="113"/>
    </location>
</feature>
<feature type="transmembrane region" description="Helical" evidence="1">
    <location>
        <begin position="20"/>
        <end position="42"/>
    </location>
</feature>
<protein>
    <submittedName>
        <fullName evidence="2">Cd efflux system component</fullName>
    </submittedName>
</protein>
<evidence type="ECO:0000313" key="3">
    <source>
        <dbReference type="Proteomes" id="UP000029093"/>
    </source>
</evidence>
<reference evidence="2" key="1">
    <citation type="submission" date="2014-03" db="EMBL/GenBank/DDBJ databases">
        <title>Genomics of Bifidobacteria.</title>
        <authorList>
            <person name="Ventura M."/>
            <person name="Milani C."/>
            <person name="Lugli G.A."/>
        </authorList>
    </citation>
    <scope>NUCLEOTIDE SEQUENCE [LARGE SCALE GENOMIC DNA]</scope>
    <source>
        <strain evidence="2">LMG 10736</strain>
    </source>
</reference>
<evidence type="ECO:0000313" key="2">
    <source>
        <dbReference type="EMBL" id="KFI48275.1"/>
    </source>
</evidence>